<dbReference type="Pfam" id="PF12833">
    <property type="entry name" value="HTH_18"/>
    <property type="match status" value="1"/>
</dbReference>
<dbReference type="Pfam" id="PF14526">
    <property type="entry name" value="Cass2"/>
    <property type="match status" value="1"/>
</dbReference>
<dbReference type="InterPro" id="IPR018060">
    <property type="entry name" value="HTH_AraC"/>
</dbReference>
<keyword evidence="3" id="KW-0804">Transcription</keyword>
<organism evidence="5 6">
    <name type="scientific">Bacillus chungangensis</name>
    <dbReference type="NCBI Taxonomy" id="587633"/>
    <lineage>
        <taxon>Bacteria</taxon>
        <taxon>Bacillati</taxon>
        <taxon>Bacillota</taxon>
        <taxon>Bacilli</taxon>
        <taxon>Bacillales</taxon>
        <taxon>Bacillaceae</taxon>
        <taxon>Bacillus</taxon>
    </lineage>
</organism>
<dbReference type="InterPro" id="IPR009057">
    <property type="entry name" value="Homeodomain-like_sf"/>
</dbReference>
<dbReference type="SMART" id="SM00342">
    <property type="entry name" value="HTH_ARAC"/>
    <property type="match status" value="1"/>
</dbReference>
<dbReference type="SUPFAM" id="SSF46689">
    <property type="entry name" value="Homeodomain-like"/>
    <property type="match status" value="2"/>
</dbReference>
<evidence type="ECO:0000256" key="1">
    <source>
        <dbReference type="ARBA" id="ARBA00023015"/>
    </source>
</evidence>
<comment type="caution">
    <text evidence="5">The sequence shown here is derived from an EMBL/GenBank/DDBJ whole genome shotgun (WGS) entry which is preliminary data.</text>
</comment>
<gene>
    <name evidence="5" type="ORF">J2S08_003856</name>
</gene>
<evidence type="ECO:0000313" key="6">
    <source>
        <dbReference type="Proteomes" id="UP001223586"/>
    </source>
</evidence>
<dbReference type="PROSITE" id="PS01124">
    <property type="entry name" value="HTH_ARAC_FAMILY_2"/>
    <property type="match status" value="1"/>
</dbReference>
<sequence length="287" mass="32726">MEALQRMNDSLDYMEQHLVDAFSIEEAAALSCMSKFHFQRMFQMLTGMTVGEYMRKRRLTLAAQDLANSQMKVIEAALKYGYESPESFSKAFRKLHSISPSEARSSGQLLKAFPRLSFHIQLKGAIEMNYKLVEKEAFTIAGKGLRLKMGDKKNNEVIPAFWEECNTNGFSERLEQHAGELGVVGACMDFDHEAEMFTYFIGAEDTSKHMDDHSELKNIPAATWGVFEVIGPMPNAIQEAWQRIFHEWFPSTGYEHAGGMEFEAYSPGDPFADDYRTEIWVPVIKKK</sequence>
<evidence type="ECO:0000313" key="5">
    <source>
        <dbReference type="EMBL" id="MDQ0177962.1"/>
    </source>
</evidence>
<dbReference type="SUPFAM" id="SSF55136">
    <property type="entry name" value="Probable bacterial effector-binding domain"/>
    <property type="match status" value="1"/>
</dbReference>
<dbReference type="InterPro" id="IPR029441">
    <property type="entry name" value="Cass2"/>
</dbReference>
<dbReference type="PROSITE" id="PS00041">
    <property type="entry name" value="HTH_ARAC_FAMILY_1"/>
    <property type="match status" value="1"/>
</dbReference>
<dbReference type="SMART" id="SM00871">
    <property type="entry name" value="AraC_E_bind"/>
    <property type="match status" value="1"/>
</dbReference>
<reference evidence="5 6" key="1">
    <citation type="submission" date="2023-07" db="EMBL/GenBank/DDBJ databases">
        <title>Genomic Encyclopedia of Type Strains, Phase IV (KMG-IV): sequencing the most valuable type-strain genomes for metagenomic binning, comparative biology and taxonomic classification.</title>
        <authorList>
            <person name="Goeker M."/>
        </authorList>
    </citation>
    <scope>NUCLEOTIDE SEQUENCE [LARGE SCALE GENOMIC DNA]</scope>
    <source>
        <strain evidence="5 6">DSM 23837</strain>
    </source>
</reference>
<keyword evidence="1" id="KW-0805">Transcription regulation</keyword>
<proteinExistence type="predicted"/>
<dbReference type="Gene3D" id="1.10.10.60">
    <property type="entry name" value="Homeodomain-like"/>
    <property type="match status" value="2"/>
</dbReference>
<dbReference type="PANTHER" id="PTHR47504">
    <property type="entry name" value="RIGHT ORIGIN-BINDING PROTEIN"/>
    <property type="match status" value="1"/>
</dbReference>
<evidence type="ECO:0000256" key="3">
    <source>
        <dbReference type="ARBA" id="ARBA00023163"/>
    </source>
</evidence>
<dbReference type="InterPro" id="IPR010499">
    <property type="entry name" value="AraC_E-bd"/>
</dbReference>
<evidence type="ECO:0000259" key="4">
    <source>
        <dbReference type="PROSITE" id="PS01124"/>
    </source>
</evidence>
<evidence type="ECO:0000256" key="2">
    <source>
        <dbReference type="ARBA" id="ARBA00023125"/>
    </source>
</evidence>
<dbReference type="PANTHER" id="PTHR47504:SF5">
    <property type="entry name" value="RIGHT ORIGIN-BINDING PROTEIN"/>
    <property type="match status" value="1"/>
</dbReference>
<dbReference type="PRINTS" id="PR00032">
    <property type="entry name" value="HTHARAC"/>
</dbReference>
<dbReference type="Proteomes" id="UP001223586">
    <property type="component" value="Unassembled WGS sequence"/>
</dbReference>
<dbReference type="InterPro" id="IPR050959">
    <property type="entry name" value="MarA-like"/>
</dbReference>
<protein>
    <submittedName>
        <fullName evidence="5">AraC family transcriptional regulator</fullName>
    </submittedName>
</protein>
<dbReference type="InterPro" id="IPR011256">
    <property type="entry name" value="Reg_factor_effector_dom_sf"/>
</dbReference>
<dbReference type="Gene3D" id="3.20.80.10">
    <property type="entry name" value="Regulatory factor, effector binding domain"/>
    <property type="match status" value="1"/>
</dbReference>
<dbReference type="RefSeq" id="WP_307232402.1">
    <property type="nucleotide sequence ID" value="NZ_JAUSTT010000030.1"/>
</dbReference>
<name>A0ABT9WYL1_9BACI</name>
<dbReference type="InterPro" id="IPR020449">
    <property type="entry name" value="Tscrpt_reg_AraC-type_HTH"/>
</dbReference>
<keyword evidence="2" id="KW-0238">DNA-binding</keyword>
<accession>A0ABT9WYL1</accession>
<dbReference type="EMBL" id="JAUSTT010000030">
    <property type="protein sequence ID" value="MDQ0177962.1"/>
    <property type="molecule type" value="Genomic_DNA"/>
</dbReference>
<dbReference type="InterPro" id="IPR018062">
    <property type="entry name" value="HTH_AraC-typ_CS"/>
</dbReference>
<feature type="domain" description="HTH araC/xylS-type" evidence="4">
    <location>
        <begin position="8"/>
        <end position="106"/>
    </location>
</feature>
<keyword evidence="6" id="KW-1185">Reference proteome</keyword>